<organism evidence="1 2">
    <name type="scientific">Castanea mollissima</name>
    <name type="common">Chinese chestnut</name>
    <dbReference type="NCBI Taxonomy" id="60419"/>
    <lineage>
        <taxon>Eukaryota</taxon>
        <taxon>Viridiplantae</taxon>
        <taxon>Streptophyta</taxon>
        <taxon>Embryophyta</taxon>
        <taxon>Tracheophyta</taxon>
        <taxon>Spermatophyta</taxon>
        <taxon>Magnoliopsida</taxon>
        <taxon>eudicotyledons</taxon>
        <taxon>Gunneridae</taxon>
        <taxon>Pentapetalae</taxon>
        <taxon>rosids</taxon>
        <taxon>fabids</taxon>
        <taxon>Fagales</taxon>
        <taxon>Fagaceae</taxon>
        <taxon>Castanea</taxon>
    </lineage>
</organism>
<reference evidence="1" key="1">
    <citation type="submission" date="2020-03" db="EMBL/GenBank/DDBJ databases">
        <title>Castanea mollissima Vanexum genome sequencing.</title>
        <authorList>
            <person name="Staton M."/>
        </authorList>
    </citation>
    <scope>NUCLEOTIDE SEQUENCE</scope>
    <source>
        <tissue evidence="1">Leaf</tissue>
    </source>
</reference>
<protein>
    <submittedName>
        <fullName evidence="1">Uncharacterized protein</fullName>
    </submittedName>
</protein>
<sequence length="79" mass="8912">MLVQENGAKRPAPVRDMSALAAAAPELDLKTPCKIYEILGTPENHTLLEELLHHVWLLTDRDDKDFAVLCFCMVGNCYR</sequence>
<dbReference type="AlphaFoldDB" id="A0A8J4R0Y0"/>
<keyword evidence="2" id="KW-1185">Reference proteome</keyword>
<comment type="caution">
    <text evidence="1">The sequence shown here is derived from an EMBL/GenBank/DDBJ whole genome shotgun (WGS) entry which is preliminary data.</text>
</comment>
<evidence type="ECO:0000313" key="2">
    <source>
        <dbReference type="Proteomes" id="UP000737018"/>
    </source>
</evidence>
<dbReference type="Proteomes" id="UP000737018">
    <property type="component" value="Unassembled WGS sequence"/>
</dbReference>
<name>A0A8J4R0Y0_9ROSI</name>
<gene>
    <name evidence="1" type="ORF">CMV_015762</name>
</gene>
<accession>A0A8J4R0Y0</accession>
<dbReference type="EMBL" id="JRKL02002334">
    <property type="protein sequence ID" value="KAF3959420.1"/>
    <property type="molecule type" value="Genomic_DNA"/>
</dbReference>
<evidence type="ECO:0000313" key="1">
    <source>
        <dbReference type="EMBL" id="KAF3959420.1"/>
    </source>
</evidence>
<dbReference type="OrthoDB" id="10408642at2759"/>
<proteinExistence type="predicted"/>